<evidence type="ECO:0000259" key="2">
    <source>
        <dbReference type="Pfam" id="PF13785"/>
    </source>
</evidence>
<comment type="caution">
    <text evidence="3">The sequence shown here is derived from an EMBL/GenBank/DDBJ whole genome shotgun (WGS) entry which is preliminary data.</text>
</comment>
<evidence type="ECO:0000313" key="3">
    <source>
        <dbReference type="EMBL" id="RXR05416.1"/>
    </source>
</evidence>
<feature type="domain" description="DUF4178" evidence="2">
    <location>
        <begin position="56"/>
        <end position="197"/>
    </location>
</feature>
<keyword evidence="1" id="KW-0472">Membrane</keyword>
<dbReference type="OrthoDB" id="228033at2"/>
<gene>
    <name evidence="3" type="ORF">EPA99_11815</name>
</gene>
<organism evidence="3 4">
    <name type="scientific">Pseudoxanthomonas composti</name>
    <dbReference type="NCBI Taxonomy" id="2137479"/>
    <lineage>
        <taxon>Bacteria</taxon>
        <taxon>Pseudomonadati</taxon>
        <taxon>Pseudomonadota</taxon>
        <taxon>Gammaproteobacteria</taxon>
        <taxon>Lysobacterales</taxon>
        <taxon>Lysobacteraceae</taxon>
        <taxon>Pseudoxanthomonas</taxon>
    </lineage>
</organism>
<dbReference type="AlphaFoldDB" id="A0A4Q1JVC4"/>
<dbReference type="InterPro" id="IPR025235">
    <property type="entry name" value="DUF4178"/>
</dbReference>
<reference evidence="3 4" key="1">
    <citation type="submission" date="2019-01" db="EMBL/GenBank/DDBJ databases">
        <title>Pseudoxanthomonas composti sp. nov., isolated from compost.</title>
        <authorList>
            <person name="Yang G."/>
        </authorList>
    </citation>
    <scope>NUCLEOTIDE SEQUENCE [LARGE SCALE GENOMIC DNA]</scope>
    <source>
        <strain evidence="3 4">GSS15</strain>
    </source>
</reference>
<keyword evidence="1" id="KW-0812">Transmembrane</keyword>
<dbReference type="EMBL" id="SAWZ01000005">
    <property type="protein sequence ID" value="RXR05416.1"/>
    <property type="molecule type" value="Genomic_DNA"/>
</dbReference>
<feature type="domain" description="DUF4178" evidence="2">
    <location>
        <begin position="279"/>
        <end position="409"/>
    </location>
</feature>
<keyword evidence="1" id="KW-1133">Transmembrane helix</keyword>
<sequence length="485" mass="53667">MHQVLCPQCGAQAVFQSTASVMVVCNACHSTLLKDAESVRLLGQLSQVLEDCSPIRLGSVGDYEGRHFTVVGRLQMRYEAGYWNEWYVWFGDGRDGWLSDASGQYALTLRVDDPHPSVDRPLFENLRPGLPFTFEKTPFVAADIRDCRCVGGEGELPFVVADGWQARVADYRHGLAFLTLDYSDGVRPTFYLGKSVSLDVLQPGSLRSEAEILEAAGRYRGQVKPVECPNCGAPIVIVAGLTTMATCAACSSQVDFSDTQAVVVQAHHRQQMLRPKLPLGSKGRFFDAEYTVIGLLRFDVPDDASEPIWSEYLLFNAGRGYLWLIESQQGWLRTLVCDVWPLHSPGGSARLEGQAWHQQYSYRARVTAVSGAFNWQVAKGDITLVTDFSHGARVLSCEVSDHEMTWSMSVPMPDAAIAKAFNRPDLVRKLAATPVNAEKEKYLIELALLASVALVAFAEDVDLMTIMIGLLFLWAPVAVQYLMKE</sequence>
<evidence type="ECO:0000256" key="1">
    <source>
        <dbReference type="SAM" id="Phobius"/>
    </source>
</evidence>
<evidence type="ECO:0000313" key="4">
    <source>
        <dbReference type="Proteomes" id="UP000289784"/>
    </source>
</evidence>
<keyword evidence="4" id="KW-1185">Reference proteome</keyword>
<name>A0A4Q1JVC4_9GAMM</name>
<dbReference type="Pfam" id="PF13785">
    <property type="entry name" value="DUF4178"/>
    <property type="match status" value="2"/>
</dbReference>
<protein>
    <submittedName>
        <fullName evidence="3">DUF4178 domain-containing protein</fullName>
    </submittedName>
</protein>
<feature type="transmembrane region" description="Helical" evidence="1">
    <location>
        <begin position="464"/>
        <end position="483"/>
    </location>
</feature>
<proteinExistence type="predicted"/>
<dbReference type="Proteomes" id="UP000289784">
    <property type="component" value="Unassembled WGS sequence"/>
</dbReference>
<accession>A0A4Q1JVC4</accession>
<dbReference type="RefSeq" id="WP_129471421.1">
    <property type="nucleotide sequence ID" value="NZ_SAWZ01000005.1"/>
</dbReference>